<dbReference type="InterPro" id="IPR024931">
    <property type="entry name" value="Importin_alpha"/>
</dbReference>
<dbReference type="OrthoDB" id="21522at2759"/>
<dbReference type="Gene3D" id="1.25.10.10">
    <property type="entry name" value="Leucine-rich Repeat Variant"/>
    <property type="match status" value="1"/>
</dbReference>
<dbReference type="PIRSF" id="PIRSF005673">
    <property type="entry name" value="Importin_alpha"/>
    <property type="match status" value="1"/>
</dbReference>
<protein>
    <recommendedName>
        <fullName evidence="4">Importin subunit alpha</fullName>
    </recommendedName>
</protein>
<dbReference type="GO" id="GO:0006606">
    <property type="term" value="P:protein import into nucleus"/>
    <property type="evidence" value="ECO:0007669"/>
    <property type="project" value="InterPro"/>
</dbReference>
<dbReference type="SMART" id="SM00185">
    <property type="entry name" value="ARM"/>
    <property type="match status" value="6"/>
</dbReference>
<dbReference type="HOGENOM" id="CLU_590997_0_0_1"/>
<evidence type="ECO:0000256" key="1">
    <source>
        <dbReference type="PROSITE-ProRule" id="PRU00259"/>
    </source>
</evidence>
<evidence type="ECO:0000313" key="3">
    <source>
        <dbReference type="Proteomes" id="UP000030746"/>
    </source>
</evidence>
<dbReference type="PANTHER" id="PTHR16356:SF1">
    <property type="entry name" value="TRANSMEMBRANE AND COILED-COIL DOMAIN-CONTAINING PROTEIN 6"/>
    <property type="match status" value="1"/>
</dbReference>
<reference evidence="2 3" key="1">
    <citation type="journal article" date="2013" name="Nature">
        <title>Insights into bilaterian evolution from three spiralian genomes.</title>
        <authorList>
            <person name="Simakov O."/>
            <person name="Marletaz F."/>
            <person name="Cho S.J."/>
            <person name="Edsinger-Gonzales E."/>
            <person name="Havlak P."/>
            <person name="Hellsten U."/>
            <person name="Kuo D.H."/>
            <person name="Larsson T."/>
            <person name="Lv J."/>
            <person name="Arendt D."/>
            <person name="Savage R."/>
            <person name="Osoegawa K."/>
            <person name="de Jong P."/>
            <person name="Grimwood J."/>
            <person name="Chapman J.A."/>
            <person name="Shapiro H."/>
            <person name="Aerts A."/>
            <person name="Otillar R.P."/>
            <person name="Terry A.Y."/>
            <person name="Boore J.L."/>
            <person name="Grigoriev I.V."/>
            <person name="Lindberg D.R."/>
            <person name="Seaver E.C."/>
            <person name="Weisblat D.A."/>
            <person name="Putnam N.H."/>
            <person name="Rokhsar D.S."/>
        </authorList>
    </citation>
    <scope>NUCLEOTIDE SEQUENCE [LARGE SCALE GENOMIC DNA]</scope>
</reference>
<evidence type="ECO:0000313" key="2">
    <source>
        <dbReference type="EMBL" id="ESO97273.1"/>
    </source>
</evidence>
<keyword evidence="3" id="KW-1185">Reference proteome</keyword>
<dbReference type="Pfam" id="PF00514">
    <property type="entry name" value="Arm"/>
    <property type="match status" value="2"/>
</dbReference>
<sequence>ERKVRREKLVTSKRFRHSECEEDSLDGETGEEQRDEVTDEQVLNSTNALINKEPEKLAALQNLRRAFVQGSSFIDIFFGQENALTSLVGVLTGNDTELQLESVWCITNIAAGGSNEQALSVVKSAAPYLITYLSSSSTDLQDQCAWAIGNLAGDSADCRKLLSSQGCVIPLVKLLETSVPNVVQSACFALSNLARECPDITQEIVDAGVIPHLVSRTQDTDVSPKLISEIAWVFVYLTSTSGENTNQLVSNGVLKNLVRVLTEQYKNQDVTVLTPVLRCIGNICSGPDEFSIQAFENPTIVPALVECLNSEHHHIPKETLWVLSNMTGENIVCDKVINGPLLESILNKLHSAYDTKIEALYLLCNLGCHGKKECDLLLTKGVMDTIPGMLKSHDVELLNLVLSFCEMMLRLSDEAKEKFEAKEGVARLEGLEYHADEFTRKQANNLLETYFYLDEGEGEEKGDGDTTAAVVME</sequence>
<dbReference type="RefSeq" id="XP_009051878.1">
    <property type="nucleotide sequence ID" value="XM_009053630.1"/>
</dbReference>
<feature type="repeat" description="ARM" evidence="1">
    <location>
        <begin position="166"/>
        <end position="194"/>
    </location>
</feature>
<dbReference type="InterPro" id="IPR000225">
    <property type="entry name" value="Armadillo"/>
</dbReference>
<organism evidence="2 3">
    <name type="scientific">Lottia gigantea</name>
    <name type="common">Giant owl limpet</name>
    <dbReference type="NCBI Taxonomy" id="225164"/>
    <lineage>
        <taxon>Eukaryota</taxon>
        <taxon>Metazoa</taxon>
        <taxon>Spiralia</taxon>
        <taxon>Lophotrochozoa</taxon>
        <taxon>Mollusca</taxon>
        <taxon>Gastropoda</taxon>
        <taxon>Patellogastropoda</taxon>
        <taxon>Lottioidea</taxon>
        <taxon>Lottiidae</taxon>
        <taxon>Lottia</taxon>
    </lineage>
</organism>
<accession>V4A0D2</accession>
<dbReference type="CTD" id="20238020"/>
<dbReference type="SUPFAM" id="SSF48371">
    <property type="entry name" value="ARM repeat"/>
    <property type="match status" value="1"/>
</dbReference>
<dbReference type="GO" id="GO:0061608">
    <property type="term" value="F:nuclear import signal receptor activity"/>
    <property type="evidence" value="ECO:0007669"/>
    <property type="project" value="InterPro"/>
</dbReference>
<dbReference type="GeneID" id="20238020"/>
<dbReference type="GO" id="GO:0005737">
    <property type="term" value="C:cytoplasm"/>
    <property type="evidence" value="ECO:0007669"/>
    <property type="project" value="InterPro"/>
</dbReference>
<evidence type="ECO:0008006" key="4">
    <source>
        <dbReference type="Google" id="ProtNLM"/>
    </source>
</evidence>
<dbReference type="AlphaFoldDB" id="V4A0D2"/>
<dbReference type="InterPro" id="IPR016024">
    <property type="entry name" value="ARM-type_fold"/>
</dbReference>
<gene>
    <name evidence="2" type="ORF">LOTGIDRAFT_159291</name>
</gene>
<name>V4A0D2_LOTGI</name>
<dbReference type="KEGG" id="lgi:LOTGIDRAFT_159291"/>
<proteinExistence type="predicted"/>
<dbReference type="PANTHER" id="PTHR16356">
    <property type="entry name" value="TRANSMEMBRANE AND COILED-COIL DOMAIN-CONTAINING PROTEIN 6 TMCO6"/>
    <property type="match status" value="1"/>
</dbReference>
<dbReference type="EMBL" id="KB201305">
    <property type="protein sequence ID" value="ESO97273.1"/>
    <property type="molecule type" value="Genomic_DNA"/>
</dbReference>
<dbReference type="InterPro" id="IPR011989">
    <property type="entry name" value="ARM-like"/>
</dbReference>
<dbReference type="STRING" id="225164.V4A0D2"/>
<dbReference type="Proteomes" id="UP000030746">
    <property type="component" value="Unassembled WGS sequence"/>
</dbReference>
<dbReference type="OMA" id="QMRNMAN"/>
<dbReference type="PROSITE" id="PS50176">
    <property type="entry name" value="ARM_REPEAT"/>
    <property type="match status" value="1"/>
</dbReference>
<feature type="non-terminal residue" evidence="2">
    <location>
        <position position="1"/>
    </location>
</feature>